<reference evidence="2" key="1">
    <citation type="submission" date="2013-07" db="EMBL/GenBank/DDBJ databases">
        <title>The genome of Eucalyptus grandis.</title>
        <authorList>
            <person name="Schmutz J."/>
            <person name="Hayes R."/>
            <person name="Myburg A."/>
            <person name="Tuskan G."/>
            <person name="Grattapaglia D."/>
            <person name="Rokhsar D.S."/>
        </authorList>
    </citation>
    <scope>NUCLEOTIDE SEQUENCE</scope>
    <source>
        <tissue evidence="2">Leaf extractions</tissue>
    </source>
</reference>
<evidence type="ECO:0000313" key="2">
    <source>
        <dbReference type="EMBL" id="KCW62618.1"/>
    </source>
</evidence>
<feature type="compositionally biased region" description="Basic and acidic residues" evidence="1">
    <location>
        <begin position="86"/>
        <end position="102"/>
    </location>
</feature>
<dbReference type="AlphaFoldDB" id="A0A059B917"/>
<protein>
    <submittedName>
        <fullName evidence="2">Uncharacterized protein</fullName>
    </submittedName>
</protein>
<dbReference type="EMBL" id="KK198759">
    <property type="protein sequence ID" value="KCW62618.1"/>
    <property type="molecule type" value="Genomic_DNA"/>
</dbReference>
<gene>
    <name evidence="2" type="ORF">EUGRSUZ_G00124</name>
</gene>
<dbReference type="STRING" id="71139.A0A059B917"/>
<evidence type="ECO:0000256" key="1">
    <source>
        <dbReference type="SAM" id="MobiDB-lite"/>
    </source>
</evidence>
<proteinExistence type="predicted"/>
<dbReference type="Gramene" id="KCW62618">
    <property type="protein sequence ID" value="KCW62618"/>
    <property type="gene ID" value="EUGRSUZ_G00124"/>
</dbReference>
<feature type="compositionally biased region" description="Polar residues" evidence="1">
    <location>
        <begin position="8"/>
        <end position="17"/>
    </location>
</feature>
<accession>A0A059B917</accession>
<organism evidence="2">
    <name type="scientific">Eucalyptus grandis</name>
    <name type="common">Flooded gum</name>
    <dbReference type="NCBI Taxonomy" id="71139"/>
    <lineage>
        <taxon>Eukaryota</taxon>
        <taxon>Viridiplantae</taxon>
        <taxon>Streptophyta</taxon>
        <taxon>Embryophyta</taxon>
        <taxon>Tracheophyta</taxon>
        <taxon>Spermatophyta</taxon>
        <taxon>Magnoliopsida</taxon>
        <taxon>eudicotyledons</taxon>
        <taxon>Gunneridae</taxon>
        <taxon>Pentapetalae</taxon>
        <taxon>rosids</taxon>
        <taxon>malvids</taxon>
        <taxon>Myrtales</taxon>
        <taxon>Myrtaceae</taxon>
        <taxon>Myrtoideae</taxon>
        <taxon>Eucalypteae</taxon>
        <taxon>Eucalyptus</taxon>
    </lineage>
</organism>
<sequence length="141" mass="15593">MDTRCSHSRNSLPAESQNGDDKGILRPRSGGEWGEMLDVMSRRKAQALAPEHFENMWAKGRNYRKEGENRLIEQVPQQSSVNKAVVTDHSRSVSKPKGKDEMVNNNLPGGGTSSAVESPSIQPNKNLSGHLLMSVHEEDND</sequence>
<feature type="region of interest" description="Disordered" evidence="1">
    <location>
        <begin position="75"/>
        <end position="141"/>
    </location>
</feature>
<feature type="compositionally biased region" description="Polar residues" evidence="1">
    <location>
        <begin position="103"/>
        <end position="127"/>
    </location>
</feature>
<feature type="region of interest" description="Disordered" evidence="1">
    <location>
        <begin position="1"/>
        <end position="30"/>
    </location>
</feature>
<name>A0A059B917_EUCGR</name>
<dbReference type="InParanoid" id="A0A059B917"/>